<dbReference type="AlphaFoldDB" id="A0A2G2ZGQ4"/>
<evidence type="ECO:0000259" key="5">
    <source>
        <dbReference type="PROSITE" id="PS50600"/>
    </source>
</evidence>
<reference evidence="6 7" key="1">
    <citation type="journal article" date="2014" name="Nat. Genet.">
        <title>Genome sequence of the hot pepper provides insights into the evolution of pungency in Capsicum species.</title>
        <authorList>
            <person name="Kim S."/>
            <person name="Park M."/>
            <person name="Yeom S.I."/>
            <person name="Kim Y.M."/>
            <person name="Lee J.M."/>
            <person name="Lee H.A."/>
            <person name="Seo E."/>
            <person name="Choi J."/>
            <person name="Cheong K."/>
            <person name="Kim K.T."/>
            <person name="Jung K."/>
            <person name="Lee G.W."/>
            <person name="Oh S.K."/>
            <person name="Bae C."/>
            <person name="Kim S.B."/>
            <person name="Lee H.Y."/>
            <person name="Kim S.Y."/>
            <person name="Kim M.S."/>
            <person name="Kang B.C."/>
            <person name="Jo Y.D."/>
            <person name="Yang H.B."/>
            <person name="Jeong H.J."/>
            <person name="Kang W.H."/>
            <person name="Kwon J.K."/>
            <person name="Shin C."/>
            <person name="Lim J.Y."/>
            <person name="Park J.H."/>
            <person name="Huh J.H."/>
            <person name="Kim J.S."/>
            <person name="Kim B.D."/>
            <person name="Cohen O."/>
            <person name="Paran I."/>
            <person name="Suh M.C."/>
            <person name="Lee S.B."/>
            <person name="Kim Y.K."/>
            <person name="Shin Y."/>
            <person name="Noh S.J."/>
            <person name="Park J."/>
            <person name="Seo Y.S."/>
            <person name="Kwon S.Y."/>
            <person name="Kim H.A."/>
            <person name="Park J.M."/>
            <person name="Kim H.J."/>
            <person name="Choi S.B."/>
            <person name="Bosland P.W."/>
            <person name="Reeves G."/>
            <person name="Jo S.H."/>
            <person name="Lee B.W."/>
            <person name="Cho H.T."/>
            <person name="Choi H.S."/>
            <person name="Lee M.S."/>
            <person name="Yu Y."/>
            <person name="Do Choi Y."/>
            <person name="Park B.S."/>
            <person name="van Deynze A."/>
            <person name="Ashrafi H."/>
            <person name="Hill T."/>
            <person name="Kim W.T."/>
            <person name="Pai H.S."/>
            <person name="Ahn H.K."/>
            <person name="Yeam I."/>
            <person name="Giovannoni J.J."/>
            <person name="Rose J.K."/>
            <person name="Sorensen I."/>
            <person name="Lee S.J."/>
            <person name="Kim R.W."/>
            <person name="Choi I.Y."/>
            <person name="Choi B.S."/>
            <person name="Lim J.S."/>
            <person name="Lee Y.H."/>
            <person name="Choi D."/>
        </authorList>
    </citation>
    <scope>NUCLEOTIDE SEQUENCE [LARGE SCALE GENOMIC DNA]</scope>
    <source>
        <strain evidence="7">cv. CM334</strain>
    </source>
</reference>
<dbReference type="Proteomes" id="UP000222542">
    <property type="component" value="Unassembled WGS sequence"/>
</dbReference>
<evidence type="ECO:0000313" key="7">
    <source>
        <dbReference type="Proteomes" id="UP000222542"/>
    </source>
</evidence>
<dbReference type="SUPFAM" id="SSF54001">
    <property type="entry name" value="Cysteine proteinases"/>
    <property type="match status" value="1"/>
</dbReference>
<feature type="compositionally biased region" description="Polar residues" evidence="4">
    <location>
        <begin position="10"/>
        <end position="19"/>
    </location>
</feature>
<keyword evidence="2" id="KW-0645">Protease</keyword>
<keyword evidence="3" id="KW-0378">Hydrolase</keyword>
<dbReference type="GO" id="GO:0006508">
    <property type="term" value="P:proteolysis"/>
    <property type="evidence" value="ECO:0007669"/>
    <property type="project" value="UniProtKB-KW"/>
</dbReference>
<sequence>MAPKRKEIESSPSKGTSAAAQLHPPLYELTLQMLSQSGAEDNEHGEEESFKRDDPNSNSPSAKELVKTFSIDHYPVRMQCDGATDLTGDLVVKESCFGQYLNVPEDNNAHFQMKMIYDLPKRRFMYENKDKMDEAWAFEAIPYLRQQVNYQEKVFCPRILRWLSAKIDKNEKFLDLFNPLKEACARATEEQHELKKVDVTATAEDHNITVDNLSTDSKDEENMEPVNLGERKNYLFGGYCQQQSEVFRNKECLINIIKGFSISAGLHWHLVDEVYIPINYGDEFHWMLTVIVLKERRIRVYDSMSRRRRFGPSSEIQKLAKILPTYLNMSGFLDQKVCTDWSTIETYRDRMTNPFNVQYIDGIAQKTIGSLDCGPFVAAYAEYLSDGLQVPNDGLDAVLLRKIYATLSWKYGEAKAQKPYAIDVKDPRRPKMNSVAPDEEQLVHID</sequence>
<dbReference type="GO" id="GO:0008234">
    <property type="term" value="F:cysteine-type peptidase activity"/>
    <property type="evidence" value="ECO:0007669"/>
    <property type="project" value="InterPro"/>
</dbReference>
<gene>
    <name evidence="6" type="ORF">T459_14192</name>
</gene>
<dbReference type="EMBL" id="AYRZ02000005">
    <property type="protein sequence ID" value="PHT81177.1"/>
    <property type="molecule type" value="Genomic_DNA"/>
</dbReference>
<protein>
    <recommendedName>
        <fullName evidence="5">Ubiquitin-like protease family profile domain-containing protein</fullName>
    </recommendedName>
</protein>
<name>A0A2G2ZGQ4_CAPAN</name>
<feature type="domain" description="Ubiquitin-like protease family profile" evidence="5">
    <location>
        <begin position="206"/>
        <end position="384"/>
    </location>
</feature>
<organism evidence="6 7">
    <name type="scientific">Capsicum annuum</name>
    <name type="common">Capsicum pepper</name>
    <dbReference type="NCBI Taxonomy" id="4072"/>
    <lineage>
        <taxon>Eukaryota</taxon>
        <taxon>Viridiplantae</taxon>
        <taxon>Streptophyta</taxon>
        <taxon>Embryophyta</taxon>
        <taxon>Tracheophyta</taxon>
        <taxon>Spermatophyta</taxon>
        <taxon>Magnoliopsida</taxon>
        <taxon>eudicotyledons</taxon>
        <taxon>Gunneridae</taxon>
        <taxon>Pentapetalae</taxon>
        <taxon>asterids</taxon>
        <taxon>lamiids</taxon>
        <taxon>Solanales</taxon>
        <taxon>Solanaceae</taxon>
        <taxon>Solanoideae</taxon>
        <taxon>Capsiceae</taxon>
        <taxon>Capsicum</taxon>
    </lineage>
</organism>
<feature type="region of interest" description="Disordered" evidence="4">
    <location>
        <begin position="1"/>
        <end position="62"/>
    </location>
</feature>
<evidence type="ECO:0000256" key="4">
    <source>
        <dbReference type="SAM" id="MobiDB-lite"/>
    </source>
</evidence>
<evidence type="ECO:0000256" key="3">
    <source>
        <dbReference type="ARBA" id="ARBA00022801"/>
    </source>
</evidence>
<keyword evidence="7" id="KW-1185">Reference proteome</keyword>
<proteinExistence type="inferred from homology"/>
<dbReference type="PROSITE" id="PS50600">
    <property type="entry name" value="ULP_PROTEASE"/>
    <property type="match status" value="1"/>
</dbReference>
<dbReference type="Gramene" id="PHT81177">
    <property type="protein sequence ID" value="PHT81177"/>
    <property type="gene ID" value="T459_14192"/>
</dbReference>
<feature type="region of interest" description="Disordered" evidence="4">
    <location>
        <begin position="427"/>
        <end position="446"/>
    </location>
</feature>
<comment type="similarity">
    <text evidence="1">Belongs to the peptidase C48 family.</text>
</comment>
<accession>A0A2G2ZGQ4</accession>
<evidence type="ECO:0000256" key="2">
    <source>
        <dbReference type="ARBA" id="ARBA00022670"/>
    </source>
</evidence>
<dbReference type="PANTHER" id="PTHR31470:SF46">
    <property type="entry name" value="ULP1 PROTEASE FAMILY, C-TERMINAL CATALYTIC DOMAIN CONTAINING PROTEIN"/>
    <property type="match status" value="1"/>
</dbReference>
<dbReference type="Pfam" id="PF02902">
    <property type="entry name" value="Peptidase_C48"/>
    <property type="match status" value="1"/>
</dbReference>
<dbReference type="InterPro" id="IPR003653">
    <property type="entry name" value="Peptidase_C48_C"/>
</dbReference>
<comment type="caution">
    <text evidence="6">The sequence shown here is derived from an EMBL/GenBank/DDBJ whole genome shotgun (WGS) entry which is preliminary data.</text>
</comment>
<evidence type="ECO:0000256" key="1">
    <source>
        <dbReference type="ARBA" id="ARBA00005234"/>
    </source>
</evidence>
<reference evidence="6 7" key="2">
    <citation type="journal article" date="2017" name="Genome Biol.">
        <title>New reference genome sequences of hot pepper reveal the massive evolution of plant disease-resistance genes by retroduplication.</title>
        <authorList>
            <person name="Kim S."/>
            <person name="Park J."/>
            <person name="Yeom S.I."/>
            <person name="Kim Y.M."/>
            <person name="Seo E."/>
            <person name="Kim K.T."/>
            <person name="Kim M.S."/>
            <person name="Lee J.M."/>
            <person name="Cheong K."/>
            <person name="Shin H.S."/>
            <person name="Kim S.B."/>
            <person name="Han K."/>
            <person name="Lee J."/>
            <person name="Park M."/>
            <person name="Lee H.A."/>
            <person name="Lee H.Y."/>
            <person name="Lee Y."/>
            <person name="Oh S."/>
            <person name="Lee J.H."/>
            <person name="Choi E."/>
            <person name="Choi E."/>
            <person name="Lee S.E."/>
            <person name="Jeon J."/>
            <person name="Kim H."/>
            <person name="Choi G."/>
            <person name="Song H."/>
            <person name="Lee J."/>
            <person name="Lee S.C."/>
            <person name="Kwon J.K."/>
            <person name="Lee H.Y."/>
            <person name="Koo N."/>
            <person name="Hong Y."/>
            <person name="Kim R.W."/>
            <person name="Kang W.H."/>
            <person name="Huh J.H."/>
            <person name="Kang B.C."/>
            <person name="Yang T.J."/>
            <person name="Lee Y.H."/>
            <person name="Bennetzen J.L."/>
            <person name="Choi D."/>
        </authorList>
    </citation>
    <scope>NUCLEOTIDE SEQUENCE [LARGE SCALE GENOMIC DNA]</scope>
    <source>
        <strain evidence="7">cv. CM334</strain>
    </source>
</reference>
<dbReference type="InterPro" id="IPR038765">
    <property type="entry name" value="Papain-like_cys_pep_sf"/>
</dbReference>
<dbReference type="Gene3D" id="3.40.395.10">
    <property type="entry name" value="Adenoviral Proteinase, Chain A"/>
    <property type="match status" value="1"/>
</dbReference>
<evidence type="ECO:0000313" key="6">
    <source>
        <dbReference type="EMBL" id="PHT81177.1"/>
    </source>
</evidence>
<dbReference type="PANTHER" id="PTHR31470">
    <property type="entry name" value="CYSTEINE PROTEINASES SUPERFAMILY PROTEIN-RELATED-RELATED"/>
    <property type="match status" value="1"/>
</dbReference>